<keyword evidence="3 8" id="KW-0732">Signal</keyword>
<evidence type="ECO:0000313" key="10">
    <source>
        <dbReference type="EMBL" id="BBP44053.1"/>
    </source>
</evidence>
<evidence type="ECO:0000313" key="11">
    <source>
        <dbReference type="Proteomes" id="UP000501466"/>
    </source>
</evidence>
<feature type="signal peptide" evidence="8">
    <location>
        <begin position="1"/>
        <end position="28"/>
    </location>
</feature>
<sequence>MKKLVNFKTLSLAVFATAAFTVQAPALAEEGSGFKNYVTDSIEIPFRSGPSYKYKINRMIRSGTPVTILEVNDEQWARVEYTDNKGRTFEGWMPSILLQNQPVAKVQLEQEMAKNAKLEQAKIQLTEEIDTLKSRLETTQNSLNDINKETFEIKQDYKRLKEISGNAVAIGEENQSLKQQVLDLSNQNALYKEQIQQAEDVVERQWFLTGGGVLLLGILLGLFFRAPKRKKTWDTL</sequence>
<dbReference type="Proteomes" id="UP000501466">
    <property type="component" value="Chromosome"/>
</dbReference>
<feature type="coiled-coil region" evidence="6">
    <location>
        <begin position="174"/>
        <end position="201"/>
    </location>
</feature>
<dbReference type="EMBL" id="AP021888">
    <property type="protein sequence ID" value="BBP44053.1"/>
    <property type="molecule type" value="Genomic_DNA"/>
</dbReference>
<evidence type="ECO:0000256" key="4">
    <source>
        <dbReference type="ARBA" id="ARBA00022989"/>
    </source>
</evidence>
<reference evidence="11" key="1">
    <citation type="submission" date="2019-11" db="EMBL/GenBank/DDBJ databases">
        <title>Isolation and characterization of two novel species in the genus Thiomicrorhabdus.</title>
        <authorList>
            <person name="Mochizuki J."/>
            <person name="Kojima H."/>
            <person name="Fukui M."/>
        </authorList>
    </citation>
    <scope>NUCLEOTIDE SEQUENCE [LARGE SCALE GENOMIC DNA]</scope>
    <source>
        <strain evidence="11">AkT22</strain>
    </source>
</reference>
<keyword evidence="6" id="KW-0175">Coiled coil</keyword>
<keyword evidence="11" id="KW-1185">Reference proteome</keyword>
<dbReference type="Pfam" id="PF08239">
    <property type="entry name" value="SH3_3"/>
    <property type="match status" value="1"/>
</dbReference>
<evidence type="ECO:0000256" key="6">
    <source>
        <dbReference type="SAM" id="Coils"/>
    </source>
</evidence>
<dbReference type="GO" id="GO:0016020">
    <property type="term" value="C:membrane"/>
    <property type="evidence" value="ECO:0007669"/>
    <property type="project" value="UniProtKB-SubCell"/>
</dbReference>
<evidence type="ECO:0000256" key="8">
    <source>
        <dbReference type="SAM" id="SignalP"/>
    </source>
</evidence>
<keyword evidence="2 7" id="KW-0812">Transmembrane</keyword>
<proteinExistence type="predicted"/>
<dbReference type="InterPro" id="IPR003646">
    <property type="entry name" value="SH3-like_bac-type"/>
</dbReference>
<keyword evidence="5 7" id="KW-0472">Membrane</keyword>
<dbReference type="RefSeq" id="WP_173291808.1">
    <property type="nucleotide sequence ID" value="NZ_AP021888.1"/>
</dbReference>
<evidence type="ECO:0000259" key="9">
    <source>
        <dbReference type="Pfam" id="PF08239"/>
    </source>
</evidence>
<feature type="chain" id="PRO_5026199244" description="SH3b domain-containing protein" evidence="8">
    <location>
        <begin position="29"/>
        <end position="236"/>
    </location>
</feature>
<name>A0A6F8PPL4_9GAMM</name>
<dbReference type="Gene3D" id="1.20.5.4090">
    <property type="match status" value="1"/>
</dbReference>
<organism evidence="10 11">
    <name type="scientific">Thiosulfativibrio zosterae</name>
    <dbReference type="NCBI Taxonomy" id="2675053"/>
    <lineage>
        <taxon>Bacteria</taxon>
        <taxon>Pseudomonadati</taxon>
        <taxon>Pseudomonadota</taxon>
        <taxon>Gammaproteobacteria</taxon>
        <taxon>Thiotrichales</taxon>
        <taxon>Piscirickettsiaceae</taxon>
        <taxon>Thiosulfativibrio</taxon>
    </lineage>
</organism>
<evidence type="ECO:0000256" key="7">
    <source>
        <dbReference type="SAM" id="Phobius"/>
    </source>
</evidence>
<dbReference type="AlphaFoldDB" id="A0A6F8PPL4"/>
<evidence type="ECO:0000256" key="5">
    <source>
        <dbReference type="ARBA" id="ARBA00023136"/>
    </source>
</evidence>
<feature type="domain" description="SH3b" evidence="9">
    <location>
        <begin position="47"/>
        <end position="94"/>
    </location>
</feature>
<evidence type="ECO:0000256" key="1">
    <source>
        <dbReference type="ARBA" id="ARBA00004167"/>
    </source>
</evidence>
<evidence type="ECO:0000256" key="3">
    <source>
        <dbReference type="ARBA" id="ARBA00022729"/>
    </source>
</evidence>
<feature type="transmembrane region" description="Helical" evidence="7">
    <location>
        <begin position="206"/>
        <end position="224"/>
    </location>
</feature>
<dbReference type="InterPro" id="IPR016476">
    <property type="entry name" value="SH3_dom_pro"/>
</dbReference>
<dbReference type="NCBIfam" id="TIGR04211">
    <property type="entry name" value="SH3_and_anchor"/>
    <property type="match status" value="1"/>
</dbReference>
<protein>
    <recommendedName>
        <fullName evidence="9">SH3b domain-containing protein</fullName>
    </recommendedName>
</protein>
<keyword evidence="4 7" id="KW-1133">Transmembrane helix</keyword>
<evidence type="ECO:0000256" key="2">
    <source>
        <dbReference type="ARBA" id="ARBA00022692"/>
    </source>
</evidence>
<dbReference type="KEGG" id="tzo:THMIRHAT_17990"/>
<comment type="subcellular location">
    <subcellularLocation>
        <location evidence="1">Membrane</location>
        <topology evidence="1">Single-pass membrane protein</topology>
    </subcellularLocation>
</comment>
<accession>A0A6F8PPL4</accession>
<gene>
    <name evidence="10" type="ORF">THMIRHAT_17990</name>
</gene>
<feature type="coiled-coil region" evidence="6">
    <location>
        <begin position="108"/>
        <end position="149"/>
    </location>
</feature>
<dbReference type="Gene3D" id="2.30.30.40">
    <property type="entry name" value="SH3 Domains"/>
    <property type="match status" value="1"/>
</dbReference>